<name>A0AAW0EH13_9AGAR</name>
<sequence>MTPVNVFYSHLQSISAKHVPRPLVNAYPGGFWRILGNASGKSRTHRDDVSDASHCQTNSNCPPGRPGTVFMNDYISNLHQSCTARSWDVCYMAGDCRLSSLSTGAVEEDSRRKTAADLMQGKVAPEYSDVAILSQSSMAGETWRVALEEVASYNAIWRSKATKSGQCPGAEKEWKTGLEFDCTGKWRSRRRAPAICRQSPEAVVDTVPHRLILHGDVTSMLVRTTSFYKFCDFGNMAICVSPPNLNADSMLLDLASFSNLAKQQDNLERPSTLTRNPSYDLVDKLKILILVQ</sequence>
<organism evidence="1 2">
    <name type="scientific">Favolaschia claudopus</name>
    <dbReference type="NCBI Taxonomy" id="2862362"/>
    <lineage>
        <taxon>Eukaryota</taxon>
        <taxon>Fungi</taxon>
        <taxon>Dikarya</taxon>
        <taxon>Basidiomycota</taxon>
        <taxon>Agaricomycotina</taxon>
        <taxon>Agaricomycetes</taxon>
        <taxon>Agaricomycetidae</taxon>
        <taxon>Agaricales</taxon>
        <taxon>Marasmiineae</taxon>
        <taxon>Mycenaceae</taxon>
        <taxon>Favolaschia</taxon>
    </lineage>
</organism>
<accession>A0AAW0EH13</accession>
<dbReference type="Proteomes" id="UP001362999">
    <property type="component" value="Unassembled WGS sequence"/>
</dbReference>
<comment type="caution">
    <text evidence="1">The sequence shown here is derived from an EMBL/GenBank/DDBJ whole genome shotgun (WGS) entry which is preliminary data.</text>
</comment>
<evidence type="ECO:0000313" key="2">
    <source>
        <dbReference type="Proteomes" id="UP001362999"/>
    </source>
</evidence>
<evidence type="ECO:0000313" key="1">
    <source>
        <dbReference type="EMBL" id="KAK7063329.1"/>
    </source>
</evidence>
<reference evidence="1 2" key="1">
    <citation type="journal article" date="2024" name="J Genomics">
        <title>Draft genome sequencing and assembly of Favolaschia claudopus CIRM-BRFM 2984 isolated from oak limbs.</title>
        <authorList>
            <person name="Navarro D."/>
            <person name="Drula E."/>
            <person name="Chaduli D."/>
            <person name="Cazenave R."/>
            <person name="Ahrendt S."/>
            <person name="Wang J."/>
            <person name="Lipzen A."/>
            <person name="Daum C."/>
            <person name="Barry K."/>
            <person name="Grigoriev I.V."/>
            <person name="Favel A."/>
            <person name="Rosso M.N."/>
            <person name="Martin F."/>
        </authorList>
    </citation>
    <scope>NUCLEOTIDE SEQUENCE [LARGE SCALE GENOMIC DNA]</scope>
    <source>
        <strain evidence="1 2">CIRM-BRFM 2984</strain>
    </source>
</reference>
<proteinExistence type="predicted"/>
<dbReference type="AlphaFoldDB" id="A0AAW0EH13"/>
<dbReference type="EMBL" id="JAWWNJ010000001">
    <property type="protein sequence ID" value="KAK7063329.1"/>
    <property type="molecule type" value="Genomic_DNA"/>
</dbReference>
<gene>
    <name evidence="1" type="ORF">R3P38DRAFT_3338971</name>
</gene>
<protein>
    <submittedName>
        <fullName evidence="1">Uncharacterized protein</fullName>
    </submittedName>
</protein>
<keyword evidence="2" id="KW-1185">Reference proteome</keyword>